<feature type="chain" id="PRO_5020628538" evidence="1">
    <location>
        <begin position="19"/>
        <end position="138"/>
    </location>
</feature>
<comment type="caution">
    <text evidence="2">The sequence shown here is derived from an EMBL/GenBank/DDBJ whole genome shotgun (WGS) entry which is preliminary data.</text>
</comment>
<evidence type="ECO:0000313" key="2">
    <source>
        <dbReference type="EMBL" id="TKA61713.1"/>
    </source>
</evidence>
<keyword evidence="1" id="KW-0732">Signal</keyword>
<evidence type="ECO:0000313" key="3">
    <source>
        <dbReference type="Proteomes" id="UP000309340"/>
    </source>
</evidence>
<reference evidence="2 3" key="1">
    <citation type="submission" date="2017-03" db="EMBL/GenBank/DDBJ databases">
        <title>Genomes of endolithic fungi from Antarctica.</title>
        <authorList>
            <person name="Coleine C."/>
            <person name="Masonjones S."/>
            <person name="Stajich J.E."/>
        </authorList>
    </citation>
    <scope>NUCLEOTIDE SEQUENCE [LARGE SCALE GENOMIC DNA]</scope>
    <source>
        <strain evidence="2 3">CCFEE 5184</strain>
    </source>
</reference>
<accession>A0A4U0WH71</accession>
<gene>
    <name evidence="2" type="ORF">B0A55_10882</name>
</gene>
<name>A0A4U0WH71_9PEZI</name>
<dbReference type="OrthoDB" id="3909655at2759"/>
<evidence type="ECO:0000256" key="1">
    <source>
        <dbReference type="SAM" id="SignalP"/>
    </source>
</evidence>
<organism evidence="2 3">
    <name type="scientific">Friedmanniomyces simplex</name>
    <dbReference type="NCBI Taxonomy" id="329884"/>
    <lineage>
        <taxon>Eukaryota</taxon>
        <taxon>Fungi</taxon>
        <taxon>Dikarya</taxon>
        <taxon>Ascomycota</taxon>
        <taxon>Pezizomycotina</taxon>
        <taxon>Dothideomycetes</taxon>
        <taxon>Dothideomycetidae</taxon>
        <taxon>Mycosphaerellales</taxon>
        <taxon>Teratosphaeriaceae</taxon>
        <taxon>Friedmanniomyces</taxon>
    </lineage>
</organism>
<dbReference type="EMBL" id="NAJQ01001178">
    <property type="protein sequence ID" value="TKA61713.1"/>
    <property type="molecule type" value="Genomic_DNA"/>
</dbReference>
<feature type="signal peptide" evidence="1">
    <location>
        <begin position="1"/>
        <end position="18"/>
    </location>
</feature>
<dbReference type="AlphaFoldDB" id="A0A4U0WH71"/>
<keyword evidence="3" id="KW-1185">Reference proteome</keyword>
<sequence>MAFTKIILAAAFAVSAMAAAVPVKSSYRALAERASPAGVEIYAYNLGGQGCNLDHTGSSVSTVTVPLSDNGTCVTFASLGVPFQVKSAESVAYPAGYSCQVDFNNKCGDSQGTYDEGLDHCQTANQYFGGVYILCDKD</sequence>
<proteinExistence type="predicted"/>
<dbReference type="Proteomes" id="UP000309340">
    <property type="component" value="Unassembled WGS sequence"/>
</dbReference>
<protein>
    <submittedName>
        <fullName evidence="2">Uncharacterized protein</fullName>
    </submittedName>
</protein>